<accession>A0ABR9LUD2</accession>
<dbReference type="EMBL" id="JADBEK010000001">
    <property type="protein sequence ID" value="MBE1584268.1"/>
    <property type="molecule type" value="Genomic_DNA"/>
</dbReference>
<dbReference type="Proteomes" id="UP000633509">
    <property type="component" value="Unassembled WGS sequence"/>
</dbReference>
<dbReference type="RefSeq" id="WP_225963387.1">
    <property type="nucleotide sequence ID" value="NZ_JADBEK010000001.1"/>
</dbReference>
<keyword evidence="3" id="KW-1185">Reference proteome</keyword>
<evidence type="ECO:0000256" key="1">
    <source>
        <dbReference type="SAM" id="MobiDB-lite"/>
    </source>
</evidence>
<feature type="compositionally biased region" description="Polar residues" evidence="1">
    <location>
        <begin position="1"/>
        <end position="10"/>
    </location>
</feature>
<feature type="region of interest" description="Disordered" evidence="1">
    <location>
        <begin position="1"/>
        <end position="26"/>
    </location>
</feature>
<proteinExistence type="predicted"/>
<evidence type="ECO:0000313" key="3">
    <source>
        <dbReference type="Proteomes" id="UP000633509"/>
    </source>
</evidence>
<name>A0ABR9LUD2_9ACTN</name>
<dbReference type="InterPro" id="IPR011010">
    <property type="entry name" value="DNA_brk_join_enz"/>
</dbReference>
<gene>
    <name evidence="2" type="ORF">H4W80_002526</name>
</gene>
<organism evidence="2 3">
    <name type="scientific">Nonomuraea angiospora</name>
    <dbReference type="NCBI Taxonomy" id="46172"/>
    <lineage>
        <taxon>Bacteria</taxon>
        <taxon>Bacillati</taxon>
        <taxon>Actinomycetota</taxon>
        <taxon>Actinomycetes</taxon>
        <taxon>Streptosporangiales</taxon>
        <taxon>Streptosporangiaceae</taxon>
        <taxon>Nonomuraea</taxon>
    </lineage>
</organism>
<sequence length="58" mass="6393">MHQLRHSSALTHLAAAGRTAPDVQARARHRHLAGLGRYVRFGAPVPARAQVTRSDRSR</sequence>
<comment type="caution">
    <text evidence="2">The sequence shown here is derived from an EMBL/GenBank/DDBJ whole genome shotgun (WGS) entry which is preliminary data.</text>
</comment>
<protein>
    <submittedName>
        <fullName evidence="2">Integrase</fullName>
    </submittedName>
</protein>
<evidence type="ECO:0000313" key="2">
    <source>
        <dbReference type="EMBL" id="MBE1584268.1"/>
    </source>
</evidence>
<dbReference type="SUPFAM" id="SSF56349">
    <property type="entry name" value="DNA breaking-rejoining enzymes"/>
    <property type="match status" value="1"/>
</dbReference>
<reference evidence="2 3" key="1">
    <citation type="submission" date="2020-10" db="EMBL/GenBank/DDBJ databases">
        <title>Sequencing the genomes of 1000 actinobacteria strains.</title>
        <authorList>
            <person name="Klenk H.-P."/>
        </authorList>
    </citation>
    <scope>NUCLEOTIDE SEQUENCE [LARGE SCALE GENOMIC DNA]</scope>
    <source>
        <strain evidence="2 3">DSM 43173</strain>
    </source>
</reference>